<accession>A0A7S0B978</accession>
<organism evidence="1">
    <name type="scientific">Pyrodinium bahamense</name>
    <dbReference type="NCBI Taxonomy" id="73915"/>
    <lineage>
        <taxon>Eukaryota</taxon>
        <taxon>Sar</taxon>
        <taxon>Alveolata</taxon>
        <taxon>Dinophyceae</taxon>
        <taxon>Gonyaulacales</taxon>
        <taxon>Pyrocystaceae</taxon>
        <taxon>Pyrodinium</taxon>
    </lineage>
</organism>
<proteinExistence type="predicted"/>
<evidence type="ECO:0000313" key="1">
    <source>
        <dbReference type="EMBL" id="CAD8387266.1"/>
    </source>
</evidence>
<dbReference type="AlphaFoldDB" id="A0A7S0B978"/>
<sequence>MGGNIGCVCVENRAKGGHETPINGVPTPEELGLDEKIIDFSLESPRSQRFTAVQLEKRRIAAQNWLNVAIAGGDPNIIQDAIYRGRLAGVTQAELDDAEAALKRASKRQNARQALARAVEQRDESSLREAVCLADKAGVDASEFEEAMALIEQLEADEGEENPSDEQSARRRAVAQLDQAMRGRGQRELMDAIAEAEAAGMGTKHQRALLAQARVMLKIVTARKQAARARRAKDCLASAEVGTISSLHN</sequence>
<name>A0A7S0B978_9DINO</name>
<gene>
    <name evidence="1" type="ORF">PBAH0796_LOCUS30954</name>
</gene>
<reference evidence="1" key="1">
    <citation type="submission" date="2021-01" db="EMBL/GenBank/DDBJ databases">
        <authorList>
            <person name="Corre E."/>
            <person name="Pelletier E."/>
            <person name="Niang G."/>
            <person name="Scheremetjew M."/>
            <person name="Finn R."/>
            <person name="Kale V."/>
            <person name="Holt S."/>
            <person name="Cochrane G."/>
            <person name="Meng A."/>
            <person name="Brown T."/>
            <person name="Cohen L."/>
        </authorList>
    </citation>
    <scope>NUCLEOTIDE SEQUENCE</scope>
    <source>
        <strain evidence="1">Pbaha01</strain>
    </source>
</reference>
<protein>
    <submittedName>
        <fullName evidence="1">Uncharacterized protein</fullName>
    </submittedName>
</protein>
<dbReference type="EMBL" id="HBEG01050971">
    <property type="protein sequence ID" value="CAD8387266.1"/>
    <property type="molecule type" value="Transcribed_RNA"/>
</dbReference>